<proteinExistence type="predicted"/>
<reference evidence="1 2" key="1">
    <citation type="journal article" date="2011" name="Genome Res.">
        <title>Phylogeny-wide analysis of social amoeba genomes highlights ancient origins for complex intercellular communication.</title>
        <authorList>
            <person name="Heidel A.J."/>
            <person name="Lawal H.M."/>
            <person name="Felder M."/>
            <person name="Schilde C."/>
            <person name="Helps N.R."/>
            <person name="Tunggal B."/>
            <person name="Rivero F."/>
            <person name="John U."/>
            <person name="Schleicher M."/>
            <person name="Eichinger L."/>
            <person name="Platzer M."/>
            <person name="Noegel A.A."/>
            <person name="Schaap P."/>
            <person name="Gloeckner G."/>
        </authorList>
    </citation>
    <scope>NUCLEOTIDE SEQUENCE [LARGE SCALE GENOMIC DNA]</scope>
    <source>
        <strain evidence="2">ATCC 26659 / Pp 5 / PN500</strain>
    </source>
</reference>
<dbReference type="SMART" id="SM00248">
    <property type="entry name" value="ANK"/>
    <property type="match status" value="11"/>
</dbReference>
<dbReference type="InterPro" id="IPR036770">
    <property type="entry name" value="Ankyrin_rpt-contain_sf"/>
</dbReference>
<dbReference type="GeneID" id="31367641"/>
<evidence type="ECO:0008006" key="3">
    <source>
        <dbReference type="Google" id="ProtNLM"/>
    </source>
</evidence>
<dbReference type="InterPro" id="IPR002110">
    <property type="entry name" value="Ankyrin_rpt"/>
</dbReference>
<dbReference type="Proteomes" id="UP000001396">
    <property type="component" value="Unassembled WGS sequence"/>
</dbReference>
<dbReference type="PANTHER" id="PTHR46586">
    <property type="entry name" value="ANKYRIN REPEAT-CONTAINING PROTEIN"/>
    <property type="match status" value="1"/>
</dbReference>
<keyword evidence="2" id="KW-1185">Reference proteome</keyword>
<dbReference type="Pfam" id="PF12796">
    <property type="entry name" value="Ank_2"/>
    <property type="match status" value="2"/>
</dbReference>
<dbReference type="SUPFAM" id="SSF48403">
    <property type="entry name" value="Ankyrin repeat"/>
    <property type="match status" value="2"/>
</dbReference>
<dbReference type="PANTHER" id="PTHR46586:SF3">
    <property type="entry name" value="ANKYRIN REPEAT-CONTAINING PROTEIN"/>
    <property type="match status" value="1"/>
</dbReference>
<dbReference type="InParanoid" id="D3BLX0"/>
<name>D3BLX0_HETP5</name>
<dbReference type="AlphaFoldDB" id="D3BLX0"/>
<sequence length="673" mass="78653">MDTNKFLLVFKNSVLNKLIFNQVTSISSIAGQKHYKWKQLEDYPHILASHNYFEHLKLCLASTKNRKDECKQLTIQMAIRFGDLEMLIYLLDRFKVDLHTIIIPRENVTSDKSPVIFHESCSYLNSILCFALQHRRVDIIKYLTNRFKKYKWNYRNALILAPLSGSLEILMYFVENFPKDNRHVKFENGGIKITVFDSAAYMGRLDMIEYLLEKRLAKVFRYTEVLDLPSSKIFEFAIRGGHLHLVEYLLNNHKSLAFKNEYRVLDSASEFNRFDIVKLLFNHGIKNYSMEFLDYAVKNGNLELLKWSRANTNARLSNNVLSIAALNGDLECLKWLNQNGAEGYSTIPMDNAAKNGHLECFKYLHFNRTEGCSQNAILFALENGHLDVLKWIYDNRTERCSEAVLKDIRISRIDVLEWVLENQPKVFSTKDLEFAVQKGYLDIVQLLCQKKMVECRYEVMNLAATYQHFHIVKWLFESGVISNFQESTVNVATSYGNYEMVQYIMQNSSGIPLSYPVIFCVVHGCLDILKYLTPMITRDTLSHRNHFDLAVDHQNFDILQWLYENLPDCGLITITSFNQAVRNGNLPLAKWIYENINEKKIESIKKYNVFDRDDFVEPLFKQNQYEMIEYLLEILNEIPKSDLEDYKKLLELKYQNSVESLSVINKAILKSSK</sequence>
<evidence type="ECO:0000313" key="1">
    <source>
        <dbReference type="EMBL" id="EFA77571.1"/>
    </source>
</evidence>
<protein>
    <recommendedName>
        <fullName evidence="3">Ankyrin repeat protein</fullName>
    </recommendedName>
</protein>
<comment type="caution">
    <text evidence="1">The sequence shown here is derived from an EMBL/GenBank/DDBJ whole genome shotgun (WGS) entry which is preliminary data.</text>
</comment>
<dbReference type="InterPro" id="IPR052050">
    <property type="entry name" value="SecEffector_AnkRepeat"/>
</dbReference>
<dbReference type="Gene3D" id="1.25.40.20">
    <property type="entry name" value="Ankyrin repeat-containing domain"/>
    <property type="match status" value="2"/>
</dbReference>
<dbReference type="Pfam" id="PF13637">
    <property type="entry name" value="Ank_4"/>
    <property type="match status" value="1"/>
</dbReference>
<accession>D3BLX0</accession>
<dbReference type="EMBL" id="ADBJ01000042">
    <property type="protein sequence ID" value="EFA77571.1"/>
    <property type="molecule type" value="Genomic_DNA"/>
</dbReference>
<gene>
    <name evidence="1" type="ORF">PPL_12174</name>
</gene>
<organism evidence="1 2">
    <name type="scientific">Heterostelium pallidum (strain ATCC 26659 / Pp 5 / PN500)</name>
    <name type="common">Cellular slime mold</name>
    <name type="synonym">Polysphondylium pallidum</name>
    <dbReference type="NCBI Taxonomy" id="670386"/>
    <lineage>
        <taxon>Eukaryota</taxon>
        <taxon>Amoebozoa</taxon>
        <taxon>Evosea</taxon>
        <taxon>Eumycetozoa</taxon>
        <taxon>Dictyostelia</taxon>
        <taxon>Acytosteliales</taxon>
        <taxon>Acytosteliaceae</taxon>
        <taxon>Heterostelium</taxon>
    </lineage>
</organism>
<dbReference type="RefSeq" id="XP_020429699.1">
    <property type="nucleotide sequence ID" value="XM_020582918.1"/>
</dbReference>
<evidence type="ECO:0000313" key="2">
    <source>
        <dbReference type="Proteomes" id="UP000001396"/>
    </source>
</evidence>